<dbReference type="InterPro" id="IPR042092">
    <property type="entry name" value="PsdUridine_s_RsuA/RluB/E/F_cat"/>
</dbReference>
<dbReference type="NCBIfam" id="TIGR00093">
    <property type="entry name" value="pseudouridine synthase"/>
    <property type="match status" value="1"/>
</dbReference>
<sequence length="229" mass="25585">MDRLDKFIATHSEATRSLAKMAIKAGRVLVNGEVVRDQGKKVSEQDEVEVNGVVITKSGDVYLALYKPVDVVCATKDEEFETVIDLVDGFTHKDLHIAGRLDKDTTGLVLLTSDGQWSHRVTSPKHACEKVYRFETADPIDEDYVEQFAKGIMLRGEDKATLPAKLKILGEREGLLTLTEGKYHQVKRMFGAMGNKVESLHRESVGGIGLRDLEPGEFYELSEDEISRF</sequence>
<reference evidence="7 8" key="1">
    <citation type="submission" date="2016-11" db="EMBL/GenBank/DDBJ databases">
        <authorList>
            <person name="Jaros S."/>
            <person name="Januszkiewicz K."/>
            <person name="Wedrychowicz H."/>
        </authorList>
    </citation>
    <scope>NUCLEOTIDE SEQUENCE [LARGE SCALE GENOMIC DNA]</scope>
    <source>
        <strain evidence="7 8">DSM 18772</strain>
    </source>
</reference>
<dbReference type="GO" id="GO:0003723">
    <property type="term" value="F:RNA binding"/>
    <property type="evidence" value="ECO:0007669"/>
    <property type="project" value="UniProtKB-KW"/>
</dbReference>
<dbReference type="FunFam" id="3.30.70.1560:FF:000001">
    <property type="entry name" value="Pseudouridine synthase"/>
    <property type="match status" value="1"/>
</dbReference>
<dbReference type="Pfam" id="PF00849">
    <property type="entry name" value="PseudoU_synth_2"/>
    <property type="match status" value="1"/>
</dbReference>
<keyword evidence="2 4" id="KW-0694">RNA-binding</keyword>
<dbReference type="InterPro" id="IPR020103">
    <property type="entry name" value="PsdUridine_synth_cat_dom_sf"/>
</dbReference>
<dbReference type="PANTHER" id="PTHR47683:SF4">
    <property type="entry name" value="PSEUDOURIDINE SYNTHASE"/>
    <property type="match status" value="1"/>
</dbReference>
<dbReference type="Gene3D" id="3.30.70.1560">
    <property type="entry name" value="Alpha-L RNA-binding motif"/>
    <property type="match status" value="1"/>
</dbReference>
<accession>A0A1M6L475</accession>
<dbReference type="Pfam" id="PF01479">
    <property type="entry name" value="S4"/>
    <property type="match status" value="1"/>
</dbReference>
<dbReference type="EMBL" id="FQYR01000004">
    <property type="protein sequence ID" value="SHJ66021.1"/>
    <property type="molecule type" value="Genomic_DNA"/>
</dbReference>
<dbReference type="PANTHER" id="PTHR47683">
    <property type="entry name" value="PSEUDOURIDINE SYNTHASE FAMILY PROTEIN-RELATED"/>
    <property type="match status" value="1"/>
</dbReference>
<dbReference type="RefSeq" id="WP_143183890.1">
    <property type="nucleotide sequence ID" value="NZ_FQYR01000004.1"/>
</dbReference>
<dbReference type="CDD" id="cd00165">
    <property type="entry name" value="S4"/>
    <property type="match status" value="1"/>
</dbReference>
<evidence type="ECO:0000256" key="2">
    <source>
        <dbReference type="ARBA" id="ARBA00022884"/>
    </source>
</evidence>
<evidence type="ECO:0000259" key="6">
    <source>
        <dbReference type="SMART" id="SM00363"/>
    </source>
</evidence>
<dbReference type="EC" id="5.4.99.-" evidence="5"/>
<evidence type="ECO:0000256" key="4">
    <source>
        <dbReference type="PROSITE-ProRule" id="PRU00182"/>
    </source>
</evidence>
<keyword evidence="3 5" id="KW-0413">Isomerase</keyword>
<evidence type="ECO:0000256" key="1">
    <source>
        <dbReference type="ARBA" id="ARBA00008348"/>
    </source>
</evidence>
<dbReference type="Gene3D" id="3.30.70.580">
    <property type="entry name" value="Pseudouridine synthase I, catalytic domain, N-terminal subdomain"/>
    <property type="match status" value="1"/>
</dbReference>
<dbReference type="GO" id="GO:0000455">
    <property type="term" value="P:enzyme-directed rRNA pseudouridine synthesis"/>
    <property type="evidence" value="ECO:0007669"/>
    <property type="project" value="UniProtKB-ARBA"/>
</dbReference>
<feature type="domain" description="RNA-binding S4" evidence="6">
    <location>
        <begin position="2"/>
        <end position="59"/>
    </location>
</feature>
<dbReference type="InParanoid" id="A0A1M6L475"/>
<dbReference type="Proteomes" id="UP000184510">
    <property type="component" value="Unassembled WGS sequence"/>
</dbReference>
<dbReference type="AlphaFoldDB" id="A0A1M6L475"/>
<evidence type="ECO:0000256" key="5">
    <source>
        <dbReference type="RuleBase" id="RU003887"/>
    </source>
</evidence>
<keyword evidence="8" id="KW-1185">Reference proteome</keyword>
<dbReference type="InterPro" id="IPR002942">
    <property type="entry name" value="S4_RNA-bd"/>
</dbReference>
<dbReference type="InterPro" id="IPR018496">
    <property type="entry name" value="PsdUridine_synth_RsuA/RluB_CS"/>
</dbReference>
<dbReference type="OrthoDB" id="9807213at2"/>
<dbReference type="SMART" id="SM00363">
    <property type="entry name" value="S4"/>
    <property type="match status" value="1"/>
</dbReference>
<dbReference type="InterPro" id="IPR006145">
    <property type="entry name" value="PsdUridine_synth_RsuA/RluA"/>
</dbReference>
<proteinExistence type="inferred from homology"/>
<dbReference type="InterPro" id="IPR000748">
    <property type="entry name" value="PsdUridine_synth_RsuA/RluB/E/F"/>
</dbReference>
<organism evidence="7 8">
    <name type="scientific">Rubritalea squalenifaciens DSM 18772</name>
    <dbReference type="NCBI Taxonomy" id="1123071"/>
    <lineage>
        <taxon>Bacteria</taxon>
        <taxon>Pseudomonadati</taxon>
        <taxon>Verrucomicrobiota</taxon>
        <taxon>Verrucomicrobiia</taxon>
        <taxon>Verrucomicrobiales</taxon>
        <taxon>Rubritaleaceae</taxon>
        <taxon>Rubritalea</taxon>
    </lineage>
</organism>
<dbReference type="PROSITE" id="PS01149">
    <property type="entry name" value="PSI_RSU"/>
    <property type="match status" value="1"/>
</dbReference>
<dbReference type="SUPFAM" id="SSF55120">
    <property type="entry name" value="Pseudouridine synthase"/>
    <property type="match status" value="1"/>
</dbReference>
<dbReference type="STRING" id="1123071.SAMN02745181_2288"/>
<dbReference type="FunCoup" id="A0A1M6L475">
    <property type="interactions" value="326"/>
</dbReference>
<dbReference type="InterPro" id="IPR020094">
    <property type="entry name" value="TruA/RsuA/RluB/E/F_N"/>
</dbReference>
<protein>
    <recommendedName>
        <fullName evidence="5">Pseudouridine synthase</fullName>
        <ecNumber evidence="5">5.4.99.-</ecNumber>
    </recommendedName>
</protein>
<dbReference type="SUPFAM" id="SSF55174">
    <property type="entry name" value="Alpha-L RNA-binding motif"/>
    <property type="match status" value="1"/>
</dbReference>
<dbReference type="GO" id="GO:0005829">
    <property type="term" value="C:cytosol"/>
    <property type="evidence" value="ECO:0007669"/>
    <property type="project" value="UniProtKB-ARBA"/>
</dbReference>
<gene>
    <name evidence="7" type="ORF">SAMN02745181_2288</name>
</gene>
<dbReference type="InterPro" id="IPR050343">
    <property type="entry name" value="RsuA_PseudoU_synthase"/>
</dbReference>
<evidence type="ECO:0000256" key="3">
    <source>
        <dbReference type="ARBA" id="ARBA00023235"/>
    </source>
</evidence>
<comment type="similarity">
    <text evidence="1 5">Belongs to the pseudouridine synthase RsuA family.</text>
</comment>
<evidence type="ECO:0000313" key="7">
    <source>
        <dbReference type="EMBL" id="SHJ66021.1"/>
    </source>
</evidence>
<dbReference type="Gene3D" id="3.10.290.10">
    <property type="entry name" value="RNA-binding S4 domain"/>
    <property type="match status" value="1"/>
</dbReference>
<evidence type="ECO:0000313" key="8">
    <source>
        <dbReference type="Proteomes" id="UP000184510"/>
    </source>
</evidence>
<dbReference type="GO" id="GO:0120159">
    <property type="term" value="F:rRNA pseudouridine synthase activity"/>
    <property type="evidence" value="ECO:0007669"/>
    <property type="project" value="UniProtKB-ARBA"/>
</dbReference>
<name>A0A1M6L475_9BACT</name>
<dbReference type="PROSITE" id="PS50889">
    <property type="entry name" value="S4"/>
    <property type="match status" value="1"/>
</dbReference>
<dbReference type="InterPro" id="IPR036986">
    <property type="entry name" value="S4_RNA-bd_sf"/>
</dbReference>
<dbReference type="CDD" id="cd02553">
    <property type="entry name" value="PseudoU_synth_RsuA"/>
    <property type="match status" value="1"/>
</dbReference>